<dbReference type="Proteomes" id="UP001500604">
    <property type="component" value="Unassembled WGS sequence"/>
</dbReference>
<comment type="caution">
    <text evidence="2">The sequence shown here is derived from an EMBL/GenBank/DDBJ whole genome shotgun (WGS) entry which is preliminary data.</text>
</comment>
<keyword evidence="2" id="KW-0449">Lipoprotein</keyword>
<reference evidence="3" key="1">
    <citation type="journal article" date="2019" name="Int. J. Syst. Evol. Microbiol.">
        <title>The Global Catalogue of Microorganisms (GCM) 10K type strain sequencing project: providing services to taxonomists for standard genome sequencing and annotation.</title>
        <authorList>
            <consortium name="The Broad Institute Genomics Platform"/>
            <consortium name="The Broad Institute Genome Sequencing Center for Infectious Disease"/>
            <person name="Wu L."/>
            <person name="Ma J."/>
        </authorList>
    </citation>
    <scope>NUCLEOTIDE SEQUENCE [LARGE SCALE GENOMIC DNA]</scope>
    <source>
        <strain evidence="3">JCM 17805</strain>
    </source>
</reference>
<dbReference type="PIRSF" id="PIRSF016481">
    <property type="entry name" value="Pilus_assembly_PilP"/>
    <property type="match status" value="1"/>
</dbReference>
<name>A0ABP8UXI1_9GAMM</name>
<gene>
    <name evidence="2" type="primary">pilP</name>
    <name evidence="2" type="ORF">GCM10023116_07130</name>
</gene>
<dbReference type="RefSeq" id="WP_345194088.1">
    <property type="nucleotide sequence ID" value="NZ_BAABFL010000074.1"/>
</dbReference>
<evidence type="ECO:0000256" key="1">
    <source>
        <dbReference type="SAM" id="SignalP"/>
    </source>
</evidence>
<evidence type="ECO:0000313" key="2">
    <source>
        <dbReference type="EMBL" id="GAA4648444.1"/>
    </source>
</evidence>
<keyword evidence="1" id="KW-0732">Signal</keyword>
<proteinExistence type="predicted"/>
<dbReference type="PROSITE" id="PS51257">
    <property type="entry name" value="PROKAR_LIPOPROTEIN"/>
    <property type="match status" value="1"/>
</dbReference>
<organism evidence="2 3">
    <name type="scientific">Kistimonas scapharcae</name>
    <dbReference type="NCBI Taxonomy" id="1036133"/>
    <lineage>
        <taxon>Bacteria</taxon>
        <taxon>Pseudomonadati</taxon>
        <taxon>Pseudomonadota</taxon>
        <taxon>Gammaproteobacteria</taxon>
        <taxon>Oceanospirillales</taxon>
        <taxon>Endozoicomonadaceae</taxon>
        <taxon>Kistimonas</taxon>
    </lineage>
</organism>
<accession>A0ABP8UXI1</accession>
<keyword evidence="3" id="KW-1185">Reference proteome</keyword>
<dbReference type="InterPro" id="IPR007446">
    <property type="entry name" value="PilP"/>
</dbReference>
<protein>
    <submittedName>
        <fullName evidence="2">Type 4a pilus biogenesis lipoprotein PilP</fullName>
    </submittedName>
</protein>
<dbReference type="Gene3D" id="2.30.30.830">
    <property type="match status" value="1"/>
</dbReference>
<evidence type="ECO:0000313" key="3">
    <source>
        <dbReference type="Proteomes" id="UP001500604"/>
    </source>
</evidence>
<feature type="signal peptide" evidence="1">
    <location>
        <begin position="1"/>
        <end position="27"/>
    </location>
</feature>
<sequence>MKHTVTGIAAILGAVLLLSGCSGGANHDDLSRFMDEVRAKPKGQIKPLPTFTPYESFTYSAGGMRSPFEPPIKIQTIKQRVNSDIKPDSNRVKQFLENFPVDSFSMVGTLSNSEGIWGLVRTEGSVYRIRVGDYIGRNHGRIIAITEAGIQLLEIIPSGPESWVERPRTLTLTEQ</sequence>
<dbReference type="Pfam" id="PF04351">
    <property type="entry name" value="PilP"/>
    <property type="match status" value="1"/>
</dbReference>
<dbReference type="EMBL" id="BAABFL010000074">
    <property type="protein sequence ID" value="GAA4648444.1"/>
    <property type="molecule type" value="Genomic_DNA"/>
</dbReference>
<feature type="chain" id="PRO_5045903381" evidence="1">
    <location>
        <begin position="28"/>
        <end position="175"/>
    </location>
</feature>